<feature type="compositionally biased region" description="Polar residues" evidence="4">
    <location>
        <begin position="496"/>
        <end position="507"/>
    </location>
</feature>
<feature type="region of interest" description="Disordered" evidence="4">
    <location>
        <begin position="846"/>
        <end position="886"/>
    </location>
</feature>
<feature type="region of interest" description="Disordered" evidence="4">
    <location>
        <begin position="959"/>
        <end position="993"/>
    </location>
</feature>
<evidence type="ECO:0000313" key="8">
    <source>
        <dbReference type="Proteomes" id="UP000830375"/>
    </source>
</evidence>
<dbReference type="EMBL" id="JACTAM010000007">
    <property type="protein sequence ID" value="KAI2662903.1"/>
    <property type="molecule type" value="Genomic_DNA"/>
</dbReference>
<feature type="domain" description="CortBP2/NAV1-like AAA+ ATPase lid" evidence="6">
    <location>
        <begin position="1250"/>
        <end position="1316"/>
    </location>
</feature>
<dbReference type="InterPro" id="IPR057126">
    <property type="entry name" value="NAV1-like_ubiquitin-like"/>
</dbReference>
<organism evidence="7 8">
    <name type="scientific">Labeo rohita</name>
    <name type="common">Indian major carp</name>
    <name type="synonym">Cyprinus rohita</name>
    <dbReference type="NCBI Taxonomy" id="84645"/>
    <lineage>
        <taxon>Eukaryota</taxon>
        <taxon>Metazoa</taxon>
        <taxon>Chordata</taxon>
        <taxon>Craniata</taxon>
        <taxon>Vertebrata</taxon>
        <taxon>Euteleostomi</taxon>
        <taxon>Actinopterygii</taxon>
        <taxon>Neopterygii</taxon>
        <taxon>Teleostei</taxon>
        <taxon>Ostariophysi</taxon>
        <taxon>Cypriniformes</taxon>
        <taxon>Cyprinidae</taxon>
        <taxon>Labeoninae</taxon>
        <taxon>Labeonini</taxon>
        <taxon>Labeo</taxon>
    </lineage>
</organism>
<feature type="compositionally biased region" description="Low complexity" evidence="4">
    <location>
        <begin position="175"/>
        <end position="194"/>
    </location>
</feature>
<keyword evidence="8" id="KW-1185">Reference proteome</keyword>
<evidence type="ECO:0000256" key="4">
    <source>
        <dbReference type="SAM" id="MobiDB-lite"/>
    </source>
</evidence>
<feature type="compositionally biased region" description="Low complexity" evidence="4">
    <location>
        <begin position="588"/>
        <end position="604"/>
    </location>
</feature>
<feature type="compositionally biased region" description="Polar residues" evidence="4">
    <location>
        <begin position="357"/>
        <end position="367"/>
    </location>
</feature>
<dbReference type="InterPro" id="IPR027417">
    <property type="entry name" value="P-loop_NTPase"/>
</dbReference>
<feature type="domain" description="Neuron navigator 1-like ubiquitin-like" evidence="5">
    <location>
        <begin position="1016"/>
        <end position="1123"/>
    </location>
</feature>
<dbReference type="PANTHER" id="PTHR12784:SF6">
    <property type="entry name" value="NEURON NAVIGATOR 2"/>
    <property type="match status" value="1"/>
</dbReference>
<dbReference type="PANTHER" id="PTHR12784">
    <property type="entry name" value="STEERIN"/>
    <property type="match status" value="1"/>
</dbReference>
<dbReference type="Pfam" id="PF23092">
    <property type="entry name" value="Ubiquitin_6"/>
    <property type="match status" value="1"/>
</dbReference>
<name>A0ABQ8MJ57_LABRO</name>
<dbReference type="InterPro" id="IPR057568">
    <property type="entry name" value="CortBP2_NAV1-like_AAA_lid"/>
</dbReference>
<evidence type="ECO:0000256" key="2">
    <source>
        <dbReference type="ARBA" id="ARBA00023054"/>
    </source>
</evidence>
<dbReference type="Proteomes" id="UP000830375">
    <property type="component" value="Unassembled WGS sequence"/>
</dbReference>
<feature type="region of interest" description="Disordered" evidence="4">
    <location>
        <begin position="137"/>
        <end position="250"/>
    </location>
</feature>
<dbReference type="InterPro" id="IPR039041">
    <property type="entry name" value="Nav/unc-53"/>
</dbReference>
<evidence type="ECO:0000259" key="6">
    <source>
        <dbReference type="Pfam" id="PF25408"/>
    </source>
</evidence>
<accession>A0ABQ8MJ57</accession>
<dbReference type="Gene3D" id="3.40.50.300">
    <property type="entry name" value="P-loop containing nucleotide triphosphate hydrolases"/>
    <property type="match status" value="1"/>
</dbReference>
<reference evidence="7 8" key="1">
    <citation type="submission" date="2022-01" db="EMBL/GenBank/DDBJ databases">
        <title>A high-quality chromosome-level genome assembly of rohu carp, Labeo rohita.</title>
        <authorList>
            <person name="Arick M.A. II"/>
            <person name="Hsu C.-Y."/>
            <person name="Magbanua Z."/>
            <person name="Pechanova O."/>
            <person name="Grover C."/>
            <person name="Miller E."/>
            <person name="Thrash A."/>
            <person name="Ezzel L."/>
            <person name="Alam S."/>
            <person name="Benzie J."/>
            <person name="Hamilton M."/>
            <person name="Karsi A."/>
            <person name="Lawrence M.L."/>
            <person name="Peterson D.G."/>
        </authorList>
    </citation>
    <scope>NUCLEOTIDE SEQUENCE [LARGE SCALE GENOMIC DNA]</scope>
    <source>
        <strain evidence="8">BAU-BD-2019</strain>
        <tissue evidence="7">Blood</tissue>
    </source>
</reference>
<feature type="compositionally biased region" description="Basic and acidic residues" evidence="4">
    <location>
        <begin position="199"/>
        <end position="210"/>
    </location>
</feature>
<feature type="compositionally biased region" description="Polar residues" evidence="4">
    <location>
        <begin position="212"/>
        <end position="226"/>
    </location>
</feature>
<feature type="region of interest" description="Disordered" evidence="4">
    <location>
        <begin position="1343"/>
        <end position="1370"/>
    </location>
</feature>
<protein>
    <submittedName>
        <fullName evidence="7">Neuron navigator 2</fullName>
    </submittedName>
</protein>
<evidence type="ECO:0000259" key="5">
    <source>
        <dbReference type="Pfam" id="PF23092"/>
    </source>
</evidence>
<dbReference type="SUPFAM" id="SSF52540">
    <property type="entry name" value="P-loop containing nucleoside triphosphate hydrolases"/>
    <property type="match status" value="1"/>
</dbReference>
<feature type="region of interest" description="Disordered" evidence="4">
    <location>
        <begin position="309"/>
        <end position="391"/>
    </location>
</feature>
<feature type="region of interest" description="Disordered" evidence="4">
    <location>
        <begin position="65"/>
        <end position="124"/>
    </location>
</feature>
<feature type="compositionally biased region" description="Polar residues" evidence="4">
    <location>
        <begin position="964"/>
        <end position="980"/>
    </location>
</feature>
<sequence length="1370" mass="147738">MRHLFPEINLIIPTPAVGIHGSLGHRVSAVQMMVATRERKDGVKHSDELLCWDDSSSVSSGISDAIDTDDINTSSSISSYANTPAASRKALNGQPQTDAEKHSAAERNTAWSSDEVKMKSDGGLDCGIKMEAGLKWRRNPSDVSEESDKSSSGRKTAPITQTGSWRRGMTAQVGVTVPRTKSTTGTTGSGVIKTQGTGKTDDAKVSEKGRMSPSSNIVQHSSSDAGRSSGDEAKKTPAGRVPTSTFGFKKPNGVHGPATVVTTSSITLVTASGATITSGSATLGKIPKSSALLVGGRGSLKGAVDGLLPPQEDGYLSPSARSTLQYRSLPRPSRSGAAARNGNRSSTSSIESSLSSRTPVLTAVTTSKPRDSGTKSNGHVISANQTDKEKGVASEIDNLKTNPIVSGGGAATIPQTARQGNKYSEVSSPTLRSPLVGPWTPPPQYQAVAAAVPCTGGRGASIGGSEQASSPGSVYSTGTGTWGTTISSSSALGYPSVSSMHTSSESIDMSVGSGHHRDDVHPVLMRTGSAKTGMSESPLSSPSASPKFSRNTLPRKQDRYGPSSQLRQEEARDWLRSHSAGGLQDSASNSPFSTGSSLTSPSGTRFNFAQLGSPTTGAQINLASLRNNSLTNQDNPLDSHGDSRLRNSCMSLDEKTRTMSRSGSFRDGFEEVHGSSLSLVSSTSSVYSTIRKLRRELDASQEKVSALTTQLSANLSESELSMEQQKSSSDVCSDGNDALKWLPLNRYPSHGCSEKHAPSQEEKYRQGGFTKTIDRSQDPLGCEAHLVAAFEQSLGNMTIRLKSLTMTAEQKDSELNELRKTIELLKKQNAVAQAAINGLRSSFKQAFSKKKSPKSASSHSDIEEMTDSSLPSSPKLPHNGSGSSALLLRNTHSSSILSDCLDGEAETVMQLRNELREKEMKLTDIRLEALSSAHQLDQLREAMNRMQVEIEKLKTENDRLKLESQASGSRASSQVSVYNPTPTPTPGLSHHSLNLTESTSFDMLLDDTGGDGSSRKESRHVKIVVSLQEDITWKEDCRTRDFLIGCIGVSGKTKWDVLDGVVRRLFKEYIRHVDPVSHLGLGSDSVEGYRIGDVIRSSGADTPELLPCGYLVGENDTINISLKGVNSQSEDSLVFESLIPKPMLQRYVSLLQEHRRIILSGPSGTGKSYLAHRLAEHLALREGKLPNESNIVTFNVDHKSSKATSSAPNLQLHHNFRWVLCANHMEPVKGFLGRFLRRKLIETEIGSRTRPRLFLSCPMDVDGSRVWFTDLWNYSIIPYMLEAVREGLQLYGRRAAWEDPALWVLETFPWAASHQHPDWPALLQLRPEDMNMLLRLKEAASCSSPQSYDSDSNSNSHHDDILDSSLESTL</sequence>
<evidence type="ECO:0000313" key="7">
    <source>
        <dbReference type="EMBL" id="KAI2662903.1"/>
    </source>
</evidence>
<dbReference type="Pfam" id="PF25408">
    <property type="entry name" value="AAA_lid_NAV1"/>
    <property type="match status" value="1"/>
</dbReference>
<feature type="coiled-coil region" evidence="3">
    <location>
        <begin position="801"/>
        <end position="835"/>
    </location>
</feature>
<feature type="compositionally biased region" description="Basic and acidic residues" evidence="4">
    <location>
        <begin position="567"/>
        <end position="576"/>
    </location>
</feature>
<feature type="region of interest" description="Disordered" evidence="4">
    <location>
        <begin position="491"/>
        <end position="612"/>
    </location>
</feature>
<feature type="compositionally biased region" description="Polar residues" evidence="4">
    <location>
        <begin position="374"/>
        <end position="385"/>
    </location>
</feature>
<comment type="similarity">
    <text evidence="1">Belongs to the Nav/unc-53 family.</text>
</comment>
<comment type="caution">
    <text evidence="7">The sequence shown here is derived from an EMBL/GenBank/DDBJ whole genome shotgun (WGS) entry which is preliminary data.</text>
</comment>
<feature type="compositionally biased region" description="Low complexity" evidence="4">
    <location>
        <begin position="535"/>
        <end position="549"/>
    </location>
</feature>
<evidence type="ECO:0000256" key="1">
    <source>
        <dbReference type="ARBA" id="ARBA00006255"/>
    </source>
</evidence>
<feature type="compositionally biased region" description="Low complexity" evidence="4">
    <location>
        <begin position="1343"/>
        <end position="1355"/>
    </location>
</feature>
<feature type="region of interest" description="Disordered" evidence="4">
    <location>
        <begin position="628"/>
        <end position="647"/>
    </location>
</feature>
<gene>
    <name evidence="7" type="ORF">H4Q32_001881</name>
</gene>
<evidence type="ECO:0000256" key="3">
    <source>
        <dbReference type="SAM" id="Coils"/>
    </source>
</evidence>
<proteinExistence type="inferred from homology"/>
<feature type="compositionally biased region" description="Low complexity" evidence="4">
    <location>
        <begin position="345"/>
        <end position="356"/>
    </location>
</feature>
<feature type="compositionally biased region" description="Low complexity" evidence="4">
    <location>
        <begin position="65"/>
        <end position="79"/>
    </location>
</feature>
<keyword evidence="2 3" id="KW-0175">Coiled coil</keyword>